<dbReference type="eggNOG" id="ENOG5032QYV">
    <property type="taxonomic scope" value="Bacteria"/>
</dbReference>
<dbReference type="KEGG" id="sdr:SCD_n02319"/>
<name>S6B6J7_SULDS</name>
<protein>
    <submittedName>
        <fullName evidence="1">Uncharacterized protein</fullName>
    </submittedName>
</protein>
<accession>S6B6J7</accession>
<gene>
    <name evidence="1" type="ORF">SCD_n02319</name>
</gene>
<reference evidence="1 2" key="1">
    <citation type="journal article" date="2012" name="Appl. Environ. Microbiol.">
        <title>Draft genome sequence of a psychrotolerant sulfur-oxidizing bacterium, Sulfuricella denitrificans skB26, and proteomic insights into cold adaptation.</title>
        <authorList>
            <person name="Watanabe T."/>
            <person name="Kojima H."/>
            <person name="Fukui M."/>
        </authorList>
    </citation>
    <scope>NUCLEOTIDE SEQUENCE [LARGE SCALE GENOMIC DNA]</scope>
    <source>
        <strain evidence="2">skB26</strain>
    </source>
</reference>
<organism evidence="1 2">
    <name type="scientific">Sulfuricella denitrificans (strain DSM 22764 / NBRC 105220 / skB26)</name>
    <dbReference type="NCBI Taxonomy" id="1163617"/>
    <lineage>
        <taxon>Bacteria</taxon>
        <taxon>Pseudomonadati</taxon>
        <taxon>Pseudomonadota</taxon>
        <taxon>Betaproteobacteria</taxon>
        <taxon>Nitrosomonadales</taxon>
        <taxon>Sulfuricellaceae</taxon>
        <taxon>Sulfuricella</taxon>
    </lineage>
</organism>
<dbReference type="RefSeq" id="WP_009205325.1">
    <property type="nucleotide sequence ID" value="NC_022357.1"/>
</dbReference>
<evidence type="ECO:0000313" key="2">
    <source>
        <dbReference type="Proteomes" id="UP000015559"/>
    </source>
</evidence>
<dbReference type="EMBL" id="AP013066">
    <property type="protein sequence ID" value="BAN36127.1"/>
    <property type="molecule type" value="Genomic_DNA"/>
</dbReference>
<dbReference type="AlphaFoldDB" id="S6B6J7"/>
<proteinExistence type="predicted"/>
<sequence length="151" mass="16593">MDERAFQDAYRATNPLACPFEKAILICRCACREATRINIAERDTVNCLDAQAQGDCSLLVGMLRHNAAFALKVTHADAVLPHAKYVKVQCGGLLGLQAALQPEYAGEARVEDIRGLVLEAQEQFGSLQDLPYSEIVRGIAGFEFRRRSGPK</sequence>
<dbReference type="HOGENOM" id="CLU_143564_0_0_4"/>
<evidence type="ECO:0000313" key="1">
    <source>
        <dbReference type="EMBL" id="BAN36127.1"/>
    </source>
</evidence>
<dbReference type="Proteomes" id="UP000015559">
    <property type="component" value="Chromosome"/>
</dbReference>
<dbReference type="STRING" id="1163617.SCD_n02319"/>
<keyword evidence="2" id="KW-1185">Reference proteome</keyword>
<dbReference type="OrthoDB" id="9792294at2"/>